<evidence type="ECO:0000256" key="4">
    <source>
        <dbReference type="SAM" id="SignalP"/>
    </source>
</evidence>
<evidence type="ECO:0000259" key="5">
    <source>
        <dbReference type="PROSITE" id="PS51352"/>
    </source>
</evidence>
<keyword evidence="3" id="KW-0676">Redox-active center</keyword>
<dbReference type="PANTHER" id="PTHR42852:SF17">
    <property type="entry name" value="THIOREDOXIN-LIKE PROTEIN HI_1115"/>
    <property type="match status" value="1"/>
</dbReference>
<evidence type="ECO:0000256" key="2">
    <source>
        <dbReference type="ARBA" id="ARBA00022748"/>
    </source>
</evidence>
<keyword evidence="7" id="KW-1185">Reference proteome</keyword>
<comment type="subcellular location">
    <subcellularLocation>
        <location evidence="1">Cell envelope</location>
    </subcellularLocation>
</comment>
<dbReference type="InterPro" id="IPR050553">
    <property type="entry name" value="Thioredoxin_ResA/DsbE_sf"/>
</dbReference>
<dbReference type="InterPro" id="IPR013740">
    <property type="entry name" value="Redoxin"/>
</dbReference>
<sequence>MKRPLQVALIVLVAVAAATAGYLTNRNTQPPAETAGVSPDAGSALLGLTLPDLAGQPQALSQWQGKVLVVNFWATWCPPCRKEIPDFAEVSLKLSEEPVQFVGLSIDATNKVQAFQDEHAVPYPLLIGTPQTLQLAADFGNQAQALPFTVILDRDGRIAHIKLGTLKADELEGRIRALLPAQRS</sequence>
<dbReference type="PROSITE" id="PS00194">
    <property type="entry name" value="THIOREDOXIN_1"/>
    <property type="match status" value="1"/>
</dbReference>
<dbReference type="SUPFAM" id="SSF52833">
    <property type="entry name" value="Thioredoxin-like"/>
    <property type="match status" value="1"/>
</dbReference>
<dbReference type="RefSeq" id="WP_187716199.1">
    <property type="nucleotide sequence ID" value="NZ_JACTAH010000001.1"/>
</dbReference>
<reference evidence="7" key="1">
    <citation type="submission" date="2023-07" db="EMBL/GenBank/DDBJ databases">
        <title>Thauera sp. CAU 1555 isolated from sand of Yaerae Beach.</title>
        <authorList>
            <person name="Kim W."/>
        </authorList>
    </citation>
    <scope>NUCLEOTIDE SEQUENCE [LARGE SCALE GENOMIC DNA]</scope>
    <source>
        <strain evidence="7">CAU 1555</strain>
    </source>
</reference>
<feature type="chain" id="PRO_5047170503" evidence="4">
    <location>
        <begin position="21"/>
        <end position="184"/>
    </location>
</feature>
<comment type="caution">
    <text evidence="6">The sequence shown here is derived from an EMBL/GenBank/DDBJ whole genome shotgun (WGS) entry which is preliminary data.</text>
</comment>
<keyword evidence="2" id="KW-0201">Cytochrome c-type biogenesis</keyword>
<gene>
    <name evidence="6" type="ORF">IFO67_00355</name>
</gene>
<dbReference type="PANTHER" id="PTHR42852">
    <property type="entry name" value="THIOL:DISULFIDE INTERCHANGE PROTEIN DSBE"/>
    <property type="match status" value="1"/>
</dbReference>
<proteinExistence type="predicted"/>
<dbReference type="InterPro" id="IPR013766">
    <property type="entry name" value="Thioredoxin_domain"/>
</dbReference>
<evidence type="ECO:0000256" key="1">
    <source>
        <dbReference type="ARBA" id="ARBA00004196"/>
    </source>
</evidence>
<name>A0ABR9B604_9RHOO</name>
<accession>A0ABR9B604</accession>
<keyword evidence="4" id="KW-0732">Signal</keyword>
<dbReference type="EMBL" id="JACYTO010000001">
    <property type="protein sequence ID" value="MBD8501334.1"/>
    <property type="molecule type" value="Genomic_DNA"/>
</dbReference>
<evidence type="ECO:0000256" key="3">
    <source>
        <dbReference type="ARBA" id="ARBA00023284"/>
    </source>
</evidence>
<dbReference type="Pfam" id="PF08534">
    <property type="entry name" value="Redoxin"/>
    <property type="match status" value="1"/>
</dbReference>
<dbReference type="CDD" id="cd02966">
    <property type="entry name" value="TlpA_like_family"/>
    <property type="match status" value="1"/>
</dbReference>
<evidence type="ECO:0000313" key="7">
    <source>
        <dbReference type="Proteomes" id="UP000603602"/>
    </source>
</evidence>
<organism evidence="6 7">
    <name type="scientific">Thauera sedimentorum</name>
    <dbReference type="NCBI Taxonomy" id="2767595"/>
    <lineage>
        <taxon>Bacteria</taxon>
        <taxon>Pseudomonadati</taxon>
        <taxon>Pseudomonadota</taxon>
        <taxon>Betaproteobacteria</taxon>
        <taxon>Rhodocyclales</taxon>
        <taxon>Zoogloeaceae</taxon>
        <taxon>Thauera</taxon>
    </lineage>
</organism>
<dbReference type="InterPro" id="IPR036249">
    <property type="entry name" value="Thioredoxin-like_sf"/>
</dbReference>
<dbReference type="Gene3D" id="3.40.30.10">
    <property type="entry name" value="Glutaredoxin"/>
    <property type="match status" value="1"/>
</dbReference>
<feature type="domain" description="Thioredoxin" evidence="5">
    <location>
        <begin position="39"/>
        <end position="180"/>
    </location>
</feature>
<dbReference type="PROSITE" id="PS51352">
    <property type="entry name" value="THIOREDOXIN_2"/>
    <property type="match status" value="1"/>
</dbReference>
<protein>
    <submittedName>
        <fullName evidence="6">TlpA family protein disulfide reductase</fullName>
    </submittedName>
</protein>
<evidence type="ECO:0000313" key="6">
    <source>
        <dbReference type="EMBL" id="MBD8501334.1"/>
    </source>
</evidence>
<dbReference type="Proteomes" id="UP000603602">
    <property type="component" value="Unassembled WGS sequence"/>
</dbReference>
<dbReference type="InterPro" id="IPR017937">
    <property type="entry name" value="Thioredoxin_CS"/>
</dbReference>
<feature type="signal peptide" evidence="4">
    <location>
        <begin position="1"/>
        <end position="20"/>
    </location>
</feature>